<dbReference type="InParanoid" id="A0A0D0B6K9"/>
<proteinExistence type="predicted"/>
<accession>A0A0D0B6K9</accession>
<dbReference type="EMBL" id="KN835247">
    <property type="protein sequence ID" value="KIK42122.1"/>
    <property type="molecule type" value="Genomic_DNA"/>
</dbReference>
<dbReference type="Proteomes" id="UP000054485">
    <property type="component" value="Unassembled WGS sequence"/>
</dbReference>
<reference evidence="1 2" key="1">
    <citation type="submission" date="2014-04" db="EMBL/GenBank/DDBJ databases">
        <authorList>
            <consortium name="DOE Joint Genome Institute"/>
            <person name="Kuo A."/>
            <person name="Ruytinx J."/>
            <person name="Rineau F."/>
            <person name="Colpaert J."/>
            <person name="Kohler A."/>
            <person name="Nagy L.G."/>
            <person name="Floudas D."/>
            <person name="Copeland A."/>
            <person name="Barry K.W."/>
            <person name="Cichocki N."/>
            <person name="Veneault-Fourrey C."/>
            <person name="LaButti K."/>
            <person name="Lindquist E.A."/>
            <person name="Lipzen A."/>
            <person name="Lundell T."/>
            <person name="Morin E."/>
            <person name="Murat C."/>
            <person name="Sun H."/>
            <person name="Tunlid A."/>
            <person name="Henrissat B."/>
            <person name="Grigoriev I.V."/>
            <person name="Hibbett D.S."/>
            <person name="Martin F."/>
            <person name="Nordberg H.P."/>
            <person name="Cantor M.N."/>
            <person name="Hua S.X."/>
        </authorList>
    </citation>
    <scope>NUCLEOTIDE SEQUENCE [LARGE SCALE GENOMIC DNA]</scope>
    <source>
        <strain evidence="1 2">UH-Slu-Lm8-n1</strain>
    </source>
</reference>
<evidence type="ECO:0000313" key="1">
    <source>
        <dbReference type="EMBL" id="KIK42122.1"/>
    </source>
</evidence>
<dbReference type="AlphaFoldDB" id="A0A0D0B6K9"/>
<gene>
    <name evidence="1" type="ORF">CY34DRAFT_160860</name>
</gene>
<organism evidence="1 2">
    <name type="scientific">Suillus luteus UH-Slu-Lm8-n1</name>
    <dbReference type="NCBI Taxonomy" id="930992"/>
    <lineage>
        <taxon>Eukaryota</taxon>
        <taxon>Fungi</taxon>
        <taxon>Dikarya</taxon>
        <taxon>Basidiomycota</taxon>
        <taxon>Agaricomycotina</taxon>
        <taxon>Agaricomycetes</taxon>
        <taxon>Agaricomycetidae</taxon>
        <taxon>Boletales</taxon>
        <taxon>Suillineae</taxon>
        <taxon>Suillaceae</taxon>
        <taxon>Suillus</taxon>
    </lineage>
</organism>
<name>A0A0D0B6K9_9AGAM</name>
<keyword evidence="2" id="KW-1185">Reference proteome</keyword>
<reference evidence="2" key="2">
    <citation type="submission" date="2015-01" db="EMBL/GenBank/DDBJ databases">
        <title>Evolutionary Origins and Diversification of the Mycorrhizal Mutualists.</title>
        <authorList>
            <consortium name="DOE Joint Genome Institute"/>
            <consortium name="Mycorrhizal Genomics Consortium"/>
            <person name="Kohler A."/>
            <person name="Kuo A."/>
            <person name="Nagy L.G."/>
            <person name="Floudas D."/>
            <person name="Copeland A."/>
            <person name="Barry K.W."/>
            <person name="Cichocki N."/>
            <person name="Veneault-Fourrey C."/>
            <person name="LaButti K."/>
            <person name="Lindquist E.A."/>
            <person name="Lipzen A."/>
            <person name="Lundell T."/>
            <person name="Morin E."/>
            <person name="Murat C."/>
            <person name="Riley R."/>
            <person name="Ohm R."/>
            <person name="Sun H."/>
            <person name="Tunlid A."/>
            <person name="Henrissat B."/>
            <person name="Grigoriev I.V."/>
            <person name="Hibbett D.S."/>
            <person name="Martin F."/>
        </authorList>
    </citation>
    <scope>NUCLEOTIDE SEQUENCE [LARGE SCALE GENOMIC DNA]</scope>
    <source>
        <strain evidence="2">UH-Slu-Lm8-n1</strain>
    </source>
</reference>
<dbReference type="HOGENOM" id="CLU_1134196_0_0_1"/>
<protein>
    <recommendedName>
        <fullName evidence="3">C2H2-type domain-containing protein</fullName>
    </recommendedName>
</protein>
<evidence type="ECO:0000313" key="2">
    <source>
        <dbReference type="Proteomes" id="UP000054485"/>
    </source>
</evidence>
<dbReference type="OrthoDB" id="2611685at2759"/>
<evidence type="ECO:0008006" key="3">
    <source>
        <dbReference type="Google" id="ProtNLM"/>
    </source>
</evidence>
<sequence>MSVSTHQPAGSHGVYAAGSDHLVTVPFENRHGTVTGGYVWPTSIQAPQPSHPLVCQWSESTHMSSYALVNHTMETNISRPSAPSPILALQDNLVENFLDFCDIPPLHPPPHHHRAIRFEPYYYDHLHKHQGSFLCRWDHEGSLCGDELQAVPKDIRGHLRQDHGIGIGNKEKYRCLWITDRGQCGEQLKSQSFGRHIITHTGIKIKCSLCNTTMAARNDLATRHRHRHPNCSEADFIIVPGYNTD</sequence>